<dbReference type="InterPro" id="IPR017927">
    <property type="entry name" value="FAD-bd_FR_type"/>
</dbReference>
<evidence type="ECO:0000313" key="4">
    <source>
        <dbReference type="EMBL" id="OQE24643.1"/>
    </source>
</evidence>
<dbReference type="EMBL" id="MLKD01000007">
    <property type="protein sequence ID" value="OQE24643.1"/>
    <property type="molecule type" value="Genomic_DNA"/>
</dbReference>
<name>A0A1V6TGD8_9EURO</name>
<evidence type="ECO:0000256" key="1">
    <source>
        <dbReference type="ARBA" id="ARBA00023002"/>
    </source>
</evidence>
<dbReference type="InterPro" id="IPR039261">
    <property type="entry name" value="FNR_nucleotide-bd"/>
</dbReference>
<dbReference type="AlphaFoldDB" id="A0A1V6TGD8"/>
<accession>A0A1V6TGD8</accession>
<dbReference type="GO" id="GO:0005739">
    <property type="term" value="C:mitochondrion"/>
    <property type="evidence" value="ECO:0007669"/>
    <property type="project" value="TreeGrafter"/>
</dbReference>
<dbReference type="InterPro" id="IPR052128">
    <property type="entry name" value="Oxidoreductase_NAD-binding"/>
</dbReference>
<dbReference type="Proteomes" id="UP000191285">
    <property type="component" value="Unassembled WGS sequence"/>
</dbReference>
<keyword evidence="1" id="KW-0560">Oxidoreductase</keyword>
<gene>
    <name evidence="4" type="ORF">PENSTE_c007G01519</name>
</gene>
<dbReference type="SUPFAM" id="SSF63380">
    <property type="entry name" value="Riboflavin synthase domain-like"/>
    <property type="match status" value="1"/>
</dbReference>
<dbReference type="Gene3D" id="2.40.30.10">
    <property type="entry name" value="Translation factors"/>
    <property type="match status" value="1"/>
</dbReference>
<comment type="caution">
    <text evidence="4">The sequence shown here is derived from an EMBL/GenBank/DDBJ whole genome shotgun (WGS) entry which is preliminary data.</text>
</comment>
<dbReference type="SUPFAM" id="SSF52343">
    <property type="entry name" value="Ferredoxin reductase-like, C-terminal NADP-linked domain"/>
    <property type="match status" value="1"/>
</dbReference>
<proteinExistence type="predicted"/>
<protein>
    <recommendedName>
        <fullName evidence="3">FAD-binding FR-type domain-containing protein</fullName>
    </recommendedName>
</protein>
<dbReference type="Pfam" id="PF08030">
    <property type="entry name" value="NAD_binding_6"/>
    <property type="match status" value="1"/>
</dbReference>
<dbReference type="PANTHER" id="PTHR46505">
    <property type="entry name" value="OXIDOREDUCTASE NAD-BINDING DOMAIN-CONTAINING PROTEIN 1"/>
    <property type="match status" value="1"/>
</dbReference>
<reference evidence="5" key="1">
    <citation type="journal article" date="2017" name="Nat. Microbiol.">
        <title>Global analysis of biosynthetic gene clusters reveals vast potential of secondary metabolite production in Penicillium species.</title>
        <authorList>
            <person name="Nielsen J.C."/>
            <person name="Grijseels S."/>
            <person name="Prigent S."/>
            <person name="Ji B."/>
            <person name="Dainat J."/>
            <person name="Nielsen K.F."/>
            <person name="Frisvad J.C."/>
            <person name="Workman M."/>
            <person name="Nielsen J."/>
        </authorList>
    </citation>
    <scope>NUCLEOTIDE SEQUENCE [LARGE SCALE GENOMIC DNA]</scope>
    <source>
        <strain evidence="5">IBT 24891</strain>
    </source>
</reference>
<dbReference type="STRING" id="303698.A0A1V6TGD8"/>
<evidence type="ECO:0000259" key="3">
    <source>
        <dbReference type="PROSITE" id="PS51384"/>
    </source>
</evidence>
<dbReference type="InterPro" id="IPR017938">
    <property type="entry name" value="Riboflavin_synthase-like_b-brl"/>
</dbReference>
<organism evidence="4 5">
    <name type="scientific">Penicillium steckii</name>
    <dbReference type="NCBI Taxonomy" id="303698"/>
    <lineage>
        <taxon>Eukaryota</taxon>
        <taxon>Fungi</taxon>
        <taxon>Dikarya</taxon>
        <taxon>Ascomycota</taxon>
        <taxon>Pezizomycotina</taxon>
        <taxon>Eurotiomycetes</taxon>
        <taxon>Eurotiomycetidae</taxon>
        <taxon>Eurotiales</taxon>
        <taxon>Aspergillaceae</taxon>
        <taxon>Penicillium</taxon>
    </lineage>
</organism>
<evidence type="ECO:0000256" key="2">
    <source>
        <dbReference type="ARBA" id="ARBA00023027"/>
    </source>
</evidence>
<dbReference type="OrthoDB" id="436496at2759"/>
<dbReference type="PROSITE" id="PS51384">
    <property type="entry name" value="FAD_FR"/>
    <property type="match status" value="1"/>
</dbReference>
<keyword evidence="2" id="KW-0520">NAD</keyword>
<dbReference type="InterPro" id="IPR013121">
    <property type="entry name" value="Fe_red_NAD-bd_6"/>
</dbReference>
<dbReference type="PANTHER" id="PTHR46505:SF1">
    <property type="entry name" value="OXIDOREDUCTASE NAD-BINDING DOMAIN-CONTAINING PROTEIN 1"/>
    <property type="match status" value="1"/>
</dbReference>
<evidence type="ECO:0000313" key="5">
    <source>
        <dbReference type="Proteomes" id="UP000191285"/>
    </source>
</evidence>
<sequence length="442" mass="49182">MREDGGIWKDVMWSGPSLQLQLLITTSQFTSTYLSTPNSIGCDSDSHFPGTSNSLSSAISCIPIAFKKGLMRSFRPYHRPIQRLALRLGQPQRTNSRQFHRGNPIIMSSQREDSIPHELRTAAEPRQNRLYPVRLSHVEQVNPSVRLLQLAIPPQGENDTQQAFSFLPGQWLDVHIPSISHAGGFTITSTPADAQLLPSPEPPAGSITDSEETGISTSNISQSRAPYVELAVQESPANPPAAWLWKPKNEILGKEINIRVGGSFVWPPTGVDLHEIKNVVFIAGGVGINPLVSILSHLKSQPLNTHPLNIHFLYSSRLPNGVEKSSQEASLEQILFLSRLRNIVRAQSQSKKLQISLSLFLTNLDSSQSESNKDPADLAVHSRRINEDDLRSSIAGTDGQLDPLKTVSYVCGPPRMTDEMVDRLKVILDDRDEQRIFYEKWW</sequence>
<dbReference type="Gene3D" id="3.40.50.80">
    <property type="entry name" value="Nucleotide-binding domain of ferredoxin-NADP reductase (FNR) module"/>
    <property type="match status" value="1"/>
</dbReference>
<dbReference type="CDD" id="cd00322">
    <property type="entry name" value="FNR_like"/>
    <property type="match status" value="1"/>
</dbReference>
<dbReference type="GO" id="GO:0016491">
    <property type="term" value="F:oxidoreductase activity"/>
    <property type="evidence" value="ECO:0007669"/>
    <property type="project" value="UniProtKB-KW"/>
</dbReference>
<feature type="domain" description="FAD-binding FR-type" evidence="3">
    <location>
        <begin position="128"/>
        <end position="267"/>
    </location>
</feature>
<keyword evidence="5" id="KW-1185">Reference proteome</keyword>